<dbReference type="AlphaFoldDB" id="A0A378MFV5"/>
<dbReference type="SUPFAM" id="SSF46689">
    <property type="entry name" value="Homeodomain-like"/>
    <property type="match status" value="1"/>
</dbReference>
<accession>A0A378MFV5</accession>
<dbReference type="PANTHER" id="PTHR30055">
    <property type="entry name" value="HTH-TYPE TRANSCRIPTIONAL REGULATOR RUTR"/>
    <property type="match status" value="1"/>
</dbReference>
<dbReference type="InterPro" id="IPR036271">
    <property type="entry name" value="Tet_transcr_reg_TetR-rel_C_sf"/>
</dbReference>
<dbReference type="PRINTS" id="PR00455">
    <property type="entry name" value="HTHTETR"/>
</dbReference>
<protein>
    <submittedName>
        <fullName evidence="4">Fatty acid metabolism regulator protein</fullName>
    </submittedName>
</protein>
<sequence>MHLKNIEKCRKRDQCGGKNKFTAVGVRGSRRRKTVKPKTKNILIAAIALFAEKGYAATSTSEIAKLANVAEGTVFRHYKTKKELLQAITTPAILGKIVPPVAEEFKSEVLIQAYPSFASFLREIIKNRFAFVDENSQIIKIFAMELFYQEDLRERFIGIFSTRVKPTLVKIIQHYKAQGELVDLPDDTILRGILTNVIGFLLTRFFLAPNISWEDEVEVENTILYITKGIVKK</sequence>
<dbReference type="PROSITE" id="PS50977">
    <property type="entry name" value="HTH_TETR_2"/>
    <property type="match status" value="1"/>
</dbReference>
<evidence type="ECO:0000256" key="2">
    <source>
        <dbReference type="PROSITE-ProRule" id="PRU00335"/>
    </source>
</evidence>
<dbReference type="Proteomes" id="UP000254879">
    <property type="component" value="Unassembled WGS sequence"/>
</dbReference>
<organism evidence="4 5">
    <name type="scientific">Listeria grayi</name>
    <name type="common">Listeria murrayi</name>
    <dbReference type="NCBI Taxonomy" id="1641"/>
    <lineage>
        <taxon>Bacteria</taxon>
        <taxon>Bacillati</taxon>
        <taxon>Bacillota</taxon>
        <taxon>Bacilli</taxon>
        <taxon>Bacillales</taxon>
        <taxon>Listeriaceae</taxon>
        <taxon>Listeria</taxon>
    </lineage>
</organism>
<feature type="domain" description="HTH tetR-type" evidence="3">
    <location>
        <begin position="36"/>
        <end position="96"/>
    </location>
</feature>
<dbReference type="GO" id="GO:0003677">
    <property type="term" value="F:DNA binding"/>
    <property type="evidence" value="ECO:0007669"/>
    <property type="project" value="UniProtKB-UniRule"/>
</dbReference>
<dbReference type="Pfam" id="PF00440">
    <property type="entry name" value="TetR_N"/>
    <property type="match status" value="1"/>
</dbReference>
<gene>
    <name evidence="4" type="primary">fadR_2</name>
    <name evidence="4" type="ORF">NCTC10815_01745</name>
</gene>
<dbReference type="GO" id="GO:0006355">
    <property type="term" value="P:regulation of DNA-templated transcription"/>
    <property type="evidence" value="ECO:0007669"/>
    <property type="project" value="UniProtKB-ARBA"/>
</dbReference>
<keyword evidence="1 2" id="KW-0238">DNA-binding</keyword>
<dbReference type="InterPro" id="IPR050109">
    <property type="entry name" value="HTH-type_TetR-like_transc_reg"/>
</dbReference>
<dbReference type="InterPro" id="IPR001647">
    <property type="entry name" value="HTH_TetR"/>
</dbReference>
<dbReference type="EMBL" id="UGPG01000001">
    <property type="protein sequence ID" value="STY44403.1"/>
    <property type="molecule type" value="Genomic_DNA"/>
</dbReference>
<proteinExistence type="predicted"/>
<evidence type="ECO:0000313" key="5">
    <source>
        <dbReference type="Proteomes" id="UP000254879"/>
    </source>
</evidence>
<dbReference type="InterPro" id="IPR009057">
    <property type="entry name" value="Homeodomain-like_sf"/>
</dbReference>
<dbReference type="Gene3D" id="1.10.357.10">
    <property type="entry name" value="Tetracycline Repressor, domain 2"/>
    <property type="match status" value="1"/>
</dbReference>
<evidence type="ECO:0000259" key="3">
    <source>
        <dbReference type="PROSITE" id="PS50977"/>
    </source>
</evidence>
<reference evidence="4 5" key="1">
    <citation type="submission" date="2018-06" db="EMBL/GenBank/DDBJ databases">
        <authorList>
            <consortium name="Pathogen Informatics"/>
            <person name="Doyle S."/>
        </authorList>
    </citation>
    <scope>NUCLEOTIDE SEQUENCE [LARGE SCALE GENOMIC DNA]</scope>
    <source>
        <strain evidence="5">NCTC 10815</strain>
    </source>
</reference>
<dbReference type="SUPFAM" id="SSF48498">
    <property type="entry name" value="Tetracyclin repressor-like, C-terminal domain"/>
    <property type="match status" value="1"/>
</dbReference>
<dbReference type="PANTHER" id="PTHR30055:SF222">
    <property type="entry name" value="REGULATORY PROTEIN"/>
    <property type="match status" value="1"/>
</dbReference>
<feature type="DNA-binding region" description="H-T-H motif" evidence="2">
    <location>
        <begin position="59"/>
        <end position="78"/>
    </location>
</feature>
<evidence type="ECO:0000256" key="1">
    <source>
        <dbReference type="ARBA" id="ARBA00023125"/>
    </source>
</evidence>
<evidence type="ECO:0000313" key="4">
    <source>
        <dbReference type="EMBL" id="STY44403.1"/>
    </source>
</evidence>
<name>A0A378MFV5_LISGR</name>